<protein>
    <submittedName>
        <fullName evidence="1">Uncharacterized protein</fullName>
    </submittedName>
</protein>
<reference evidence="1 2" key="1">
    <citation type="journal article" date="2019" name="Int. J. Syst. Evol. Microbiol.">
        <title>The Global Catalogue of Microorganisms (GCM) 10K type strain sequencing project: providing services to taxonomists for standard genome sequencing and annotation.</title>
        <authorList>
            <consortium name="The Broad Institute Genomics Platform"/>
            <consortium name="The Broad Institute Genome Sequencing Center for Infectious Disease"/>
            <person name="Wu L."/>
            <person name="Ma J."/>
        </authorList>
    </citation>
    <scope>NUCLEOTIDE SEQUENCE [LARGE SCALE GENOMIC DNA]</scope>
    <source>
        <strain evidence="1 2">JCM 6833</strain>
    </source>
</reference>
<gene>
    <name evidence="1" type="ORF">GCM10010411_89140</name>
</gene>
<sequence length="90" mass="9777">MDGATAPQIQRIVMRLAVEVVKVAYQEALVRHGMFPGTVALIDCYTQEHLAALDSDPESLPGDVIYQLLDAAEDLMDGSACRDLPEHSPP</sequence>
<evidence type="ECO:0000313" key="1">
    <source>
        <dbReference type="EMBL" id="GAA2636152.1"/>
    </source>
</evidence>
<proteinExistence type="predicted"/>
<organism evidence="1 2">
    <name type="scientific">Actinomadura fulvescens</name>
    <dbReference type="NCBI Taxonomy" id="46160"/>
    <lineage>
        <taxon>Bacteria</taxon>
        <taxon>Bacillati</taxon>
        <taxon>Actinomycetota</taxon>
        <taxon>Actinomycetes</taxon>
        <taxon>Streptosporangiales</taxon>
        <taxon>Thermomonosporaceae</taxon>
        <taxon>Actinomadura</taxon>
    </lineage>
</organism>
<accession>A0ABN3QVY9</accession>
<keyword evidence="2" id="KW-1185">Reference proteome</keyword>
<name>A0ABN3QVY9_9ACTN</name>
<dbReference type="Proteomes" id="UP001501509">
    <property type="component" value="Unassembled WGS sequence"/>
</dbReference>
<comment type="caution">
    <text evidence="1">The sequence shown here is derived from an EMBL/GenBank/DDBJ whole genome shotgun (WGS) entry which is preliminary data.</text>
</comment>
<evidence type="ECO:0000313" key="2">
    <source>
        <dbReference type="Proteomes" id="UP001501509"/>
    </source>
</evidence>
<dbReference type="EMBL" id="BAAATD010000020">
    <property type="protein sequence ID" value="GAA2636152.1"/>
    <property type="molecule type" value="Genomic_DNA"/>
</dbReference>